<feature type="compositionally biased region" description="Basic residues" evidence="1">
    <location>
        <begin position="136"/>
        <end position="145"/>
    </location>
</feature>
<dbReference type="eggNOG" id="KOG2011">
    <property type="taxonomic scope" value="Eukaryota"/>
</dbReference>
<dbReference type="RefSeq" id="XP_002540881.1">
    <property type="nucleotide sequence ID" value="XM_002540835.1"/>
</dbReference>
<feature type="compositionally biased region" description="Basic residues" evidence="1">
    <location>
        <begin position="84"/>
        <end position="96"/>
    </location>
</feature>
<accession>C4JL59</accession>
<reference evidence="4" key="1">
    <citation type="journal article" date="2009" name="Genome Res.">
        <title>Comparative genomic analyses of the human fungal pathogens Coccidioides and their relatives.</title>
        <authorList>
            <person name="Sharpton T.J."/>
            <person name="Stajich J.E."/>
            <person name="Rounsley S.D."/>
            <person name="Gardner M.J."/>
            <person name="Wortman J.R."/>
            <person name="Jordar V.S."/>
            <person name="Maiti R."/>
            <person name="Kodira C.D."/>
            <person name="Neafsey D.E."/>
            <person name="Zeng Q."/>
            <person name="Hung C.-Y."/>
            <person name="McMahan C."/>
            <person name="Muszewska A."/>
            <person name="Grynberg M."/>
            <person name="Mandel M.A."/>
            <person name="Kellner E.M."/>
            <person name="Barker B.M."/>
            <person name="Galgiani J.N."/>
            <person name="Orbach M.J."/>
            <person name="Kirkland T.N."/>
            <person name="Cole G.T."/>
            <person name="Henn M.R."/>
            <person name="Birren B.W."/>
            <person name="Taylor J.W."/>
        </authorList>
    </citation>
    <scope>NUCLEOTIDE SEQUENCE [LARGE SCALE GENOMIC DNA]</scope>
    <source>
        <strain evidence="4">UAMH 1704</strain>
    </source>
</reference>
<dbReference type="VEuPathDB" id="FungiDB:UREG_00394"/>
<dbReference type="EMBL" id="CH476615">
    <property type="protein sequence ID" value="EEP75548.1"/>
    <property type="molecule type" value="Genomic_DNA"/>
</dbReference>
<dbReference type="Gene3D" id="1.25.10.10">
    <property type="entry name" value="Leucine-rich Repeat Variant"/>
    <property type="match status" value="1"/>
</dbReference>
<dbReference type="GO" id="GO:0008278">
    <property type="term" value="C:cohesin complex"/>
    <property type="evidence" value="ECO:0007669"/>
    <property type="project" value="TreeGrafter"/>
</dbReference>
<evidence type="ECO:0000313" key="3">
    <source>
        <dbReference type="EMBL" id="EEP75548.1"/>
    </source>
</evidence>
<dbReference type="HOGENOM" id="CLU_003254_0_0_1"/>
<feature type="domain" description="SCD" evidence="2">
    <location>
        <begin position="367"/>
        <end position="452"/>
    </location>
</feature>
<dbReference type="OrthoDB" id="498590at2759"/>
<dbReference type="AlphaFoldDB" id="C4JL59"/>
<dbReference type="Pfam" id="PF08514">
    <property type="entry name" value="STAG"/>
    <property type="match status" value="1"/>
</dbReference>
<dbReference type="GeneID" id="8444477"/>
<dbReference type="GO" id="GO:0003682">
    <property type="term" value="F:chromatin binding"/>
    <property type="evidence" value="ECO:0007669"/>
    <property type="project" value="TreeGrafter"/>
</dbReference>
<dbReference type="SUPFAM" id="SSF48371">
    <property type="entry name" value="ARM repeat"/>
    <property type="match status" value="2"/>
</dbReference>
<sequence length="1202" mass="135697">MAEDTRRRQSRRMRRKPEFFSSQTFSSATTKRKRTSSRRDGEDDDASDSGDAGDDVNDEEVEDAEEEEDDESEGEPDEEELRERRRSTKKAAKRKQPKESNKGPSRAKRATKKPRIANGIETNLALRPLVNGEGRKPKKPRKPRVRPSGFAGEEGLYAEVFARGHTTDAVAAEWLTKYEKHNIHAMRELVNFILRCSGTDLKVDDNDIEDVDNIASRLDDLQEEYQSQSITEYPLISRSKKFRGFQSVLTRFFESLIKTIHSASVLYNDAALLENIQAWITSMSSAPIRPFRHTATIISLTIVTTLCYVAKEVSTTLSNTRKQLETEKKKKTVNKGRVGALQSKVQENEQKLEVIDNVLHDSFDTVFVHRYRDVDPKIRAECMSALGLWMVTYKQLFFEGQYLRYLGWVLSDTVPHTRSIVVQQLHRLFQNKDNIPGLRAFTERFRPRIVEMAVRDAESSVRAAAVELSDLIRDAGLLEPDDIDGVGRLVLDSETRVRKAAGKFFVANIQDVYDSQIEGLEEELSESFVDDDEDDDFKIPRRSWIKYKCLVDMLQAYDEQQSEMTENRELTTKTDLFGNQVESRFALATESIYPHFQDLNRWESLAGYLLYDHSQIPESAGEDDDAAEAVKQLYKLDEGQEVILLEVLSAAVKLHIQEISKSDTDKKGRKTKLLMERMEAKQEAIAHNLSQIIPQLLNKFGAAPEAASAVLRLEHLVNLDLIQDLQKDAASYAEILNNINKQFLTHSDQNVLAEATVAFLHARTSEELKEAMENKVQELWDDTLDALCTVVANKRVQETSTLSAGVLSSLKNNVARISNLASIADCTSTLETSAQNSKKRNSETQPAVDILLDVAKRGLREASFDEEVDSLERELIFNTFRTLLVYFMWKVQALDSGLSNGKASFNERYFENLSARRESFLSTLTAIMQTRKGVDNTRIAAATTLLDLQTVFGTLRHTVTNKAQDGDNETLMQVEELVQDISPAASTLISRIHDAVLKAYAKKSHHTIDITTTDEDLPESQSDLESSSDEEDDEMDDDEDDVQSSARRMRAKLLAEQRLCEFTGKIVLAIIGHVLDSSGSNAGKLKAKLLRHKSRLGHNYKAVLAYLEEDKAPTAARGVLKSSVKPQRPNGTTANISNGKFKSTERVVDDEEEEEEEEIRPAEDDEEDDLRSRGPMENDEDHGEREGAESPLTPIEDDIMGD</sequence>
<dbReference type="InterPro" id="IPR056396">
    <property type="entry name" value="HEAT_SCC3-SA"/>
</dbReference>
<dbReference type="GO" id="GO:0007062">
    <property type="term" value="P:sister chromatid cohesion"/>
    <property type="evidence" value="ECO:0007669"/>
    <property type="project" value="UniProtKB-ARBA"/>
</dbReference>
<name>C4JL59_UNCRE</name>
<evidence type="ECO:0000313" key="4">
    <source>
        <dbReference type="Proteomes" id="UP000002058"/>
    </source>
</evidence>
<feature type="compositionally biased region" description="Basic residues" evidence="1">
    <location>
        <begin position="105"/>
        <end position="115"/>
    </location>
</feature>
<dbReference type="STRING" id="336963.C4JL59"/>
<dbReference type="InterPro" id="IPR020839">
    <property type="entry name" value="SCD"/>
</dbReference>
<feature type="region of interest" description="Disordered" evidence="1">
    <location>
        <begin position="1"/>
        <end position="150"/>
    </location>
</feature>
<feature type="compositionally biased region" description="Low complexity" evidence="1">
    <location>
        <begin position="19"/>
        <end position="29"/>
    </location>
</feature>
<evidence type="ECO:0000259" key="2">
    <source>
        <dbReference type="PROSITE" id="PS51425"/>
    </source>
</evidence>
<feature type="region of interest" description="Disordered" evidence="1">
    <location>
        <begin position="1115"/>
        <end position="1202"/>
    </location>
</feature>
<dbReference type="Proteomes" id="UP000002058">
    <property type="component" value="Unassembled WGS sequence"/>
</dbReference>
<dbReference type="InParanoid" id="C4JL59"/>
<dbReference type="OMA" id="FVANVQD"/>
<proteinExistence type="predicted"/>
<dbReference type="InterPro" id="IPR039662">
    <property type="entry name" value="Cohesin_Scc3/SA"/>
</dbReference>
<keyword evidence="4" id="KW-1185">Reference proteome</keyword>
<feature type="compositionally biased region" description="Acidic residues" evidence="1">
    <location>
        <begin position="1148"/>
        <end position="1169"/>
    </location>
</feature>
<feature type="region of interest" description="Disordered" evidence="1">
    <location>
        <begin position="1009"/>
        <end position="1045"/>
    </location>
</feature>
<organism evidence="3 4">
    <name type="scientific">Uncinocarpus reesii (strain UAMH 1704)</name>
    <dbReference type="NCBI Taxonomy" id="336963"/>
    <lineage>
        <taxon>Eukaryota</taxon>
        <taxon>Fungi</taxon>
        <taxon>Dikarya</taxon>
        <taxon>Ascomycota</taxon>
        <taxon>Pezizomycotina</taxon>
        <taxon>Eurotiomycetes</taxon>
        <taxon>Eurotiomycetidae</taxon>
        <taxon>Onygenales</taxon>
        <taxon>Onygenaceae</taxon>
        <taxon>Uncinocarpus</taxon>
    </lineage>
</organism>
<dbReference type="PANTHER" id="PTHR11199:SF0">
    <property type="entry name" value="LD34181P-RELATED"/>
    <property type="match status" value="1"/>
</dbReference>
<dbReference type="GO" id="GO:0005634">
    <property type="term" value="C:nucleus"/>
    <property type="evidence" value="ECO:0007669"/>
    <property type="project" value="TreeGrafter"/>
</dbReference>
<feature type="compositionally biased region" description="Acidic residues" evidence="1">
    <location>
        <begin position="1026"/>
        <end position="1042"/>
    </location>
</feature>
<dbReference type="PANTHER" id="PTHR11199">
    <property type="entry name" value="STROMAL ANTIGEN"/>
    <property type="match status" value="1"/>
</dbReference>
<gene>
    <name evidence="3" type="ORF">UREG_00394</name>
</gene>
<feature type="compositionally biased region" description="Basic and acidic residues" evidence="1">
    <location>
        <begin position="1170"/>
        <end position="1188"/>
    </location>
</feature>
<dbReference type="KEGG" id="ure:UREG_00394"/>
<feature type="compositionally biased region" description="Acidic residues" evidence="1">
    <location>
        <begin position="42"/>
        <end position="80"/>
    </location>
</feature>
<dbReference type="InterPro" id="IPR013721">
    <property type="entry name" value="STAG"/>
</dbReference>
<dbReference type="Pfam" id="PF24571">
    <property type="entry name" value="HEAT_SCC3-SA"/>
    <property type="match status" value="1"/>
</dbReference>
<feature type="compositionally biased region" description="Polar residues" evidence="1">
    <location>
        <begin position="1129"/>
        <end position="1141"/>
    </location>
</feature>
<dbReference type="Pfam" id="PF21581">
    <property type="entry name" value="SCD"/>
    <property type="match status" value="1"/>
</dbReference>
<dbReference type="GO" id="GO:0000785">
    <property type="term" value="C:chromatin"/>
    <property type="evidence" value="ECO:0007669"/>
    <property type="project" value="TreeGrafter"/>
</dbReference>
<dbReference type="InterPro" id="IPR016024">
    <property type="entry name" value="ARM-type_fold"/>
</dbReference>
<dbReference type="PROSITE" id="PS51425">
    <property type="entry name" value="SCD"/>
    <property type="match status" value="1"/>
</dbReference>
<protein>
    <recommendedName>
        <fullName evidence="2">SCD domain-containing protein</fullName>
    </recommendedName>
</protein>
<dbReference type="InterPro" id="IPR011989">
    <property type="entry name" value="ARM-like"/>
</dbReference>
<evidence type="ECO:0000256" key="1">
    <source>
        <dbReference type="SAM" id="MobiDB-lite"/>
    </source>
</evidence>